<keyword evidence="2" id="KW-0175">Coiled coil</keyword>
<keyword evidence="7" id="KW-1185">Reference proteome</keyword>
<dbReference type="RefSeq" id="WP_320555230.1">
    <property type="nucleotide sequence ID" value="NZ_JAXDAE010000004.1"/>
</dbReference>
<name>A0ABU5ELC7_9FLAO</name>
<dbReference type="Proteomes" id="UP001285855">
    <property type="component" value="Unassembled WGS sequence"/>
</dbReference>
<proteinExistence type="inferred from homology"/>
<comment type="caution">
    <text evidence="6">The sequence shown here is derived from an EMBL/GenBank/DDBJ whole genome shotgun (WGS) entry which is preliminary data.</text>
</comment>
<reference evidence="6 7" key="1">
    <citation type="submission" date="2023-11" db="EMBL/GenBank/DDBJ databases">
        <title>Winogradskyella pelagius sp. nov., isolated from coastal sediment.</title>
        <authorList>
            <person name="Li F."/>
        </authorList>
    </citation>
    <scope>NUCLEOTIDE SEQUENCE [LARGE SCALE GENOMIC DNA]</scope>
    <source>
        <strain evidence="6 7">KCTC 23502</strain>
    </source>
</reference>
<evidence type="ECO:0000256" key="1">
    <source>
        <dbReference type="ARBA" id="ARBA00009477"/>
    </source>
</evidence>
<dbReference type="InterPro" id="IPR059052">
    <property type="entry name" value="HH_YbhG-like"/>
</dbReference>
<dbReference type="NCBIfam" id="TIGR01730">
    <property type="entry name" value="RND_mfp"/>
    <property type="match status" value="1"/>
</dbReference>
<evidence type="ECO:0000256" key="2">
    <source>
        <dbReference type="SAM" id="Coils"/>
    </source>
</evidence>
<dbReference type="SUPFAM" id="SSF111369">
    <property type="entry name" value="HlyD-like secretion proteins"/>
    <property type="match status" value="1"/>
</dbReference>
<feature type="signal peptide" evidence="3">
    <location>
        <begin position="1"/>
        <end position="26"/>
    </location>
</feature>
<evidence type="ECO:0000259" key="4">
    <source>
        <dbReference type="Pfam" id="PF25881"/>
    </source>
</evidence>
<dbReference type="InterPro" id="IPR006143">
    <property type="entry name" value="RND_pump_MFP"/>
</dbReference>
<dbReference type="Gene3D" id="2.40.50.100">
    <property type="match status" value="1"/>
</dbReference>
<feature type="domain" description="YbhG-like alpha-helical hairpin" evidence="4">
    <location>
        <begin position="103"/>
        <end position="162"/>
    </location>
</feature>
<evidence type="ECO:0000313" key="6">
    <source>
        <dbReference type="EMBL" id="MDY2586852.1"/>
    </source>
</evidence>
<comment type="similarity">
    <text evidence="1">Belongs to the membrane fusion protein (MFP) (TC 8.A.1) family.</text>
</comment>
<dbReference type="InterPro" id="IPR058792">
    <property type="entry name" value="Beta-barrel_RND_2"/>
</dbReference>
<dbReference type="PANTHER" id="PTHR30469">
    <property type="entry name" value="MULTIDRUG RESISTANCE PROTEIN MDTA"/>
    <property type="match status" value="1"/>
</dbReference>
<dbReference type="Gene3D" id="1.10.287.470">
    <property type="entry name" value="Helix hairpin bin"/>
    <property type="match status" value="1"/>
</dbReference>
<gene>
    <name evidence="6" type="ORF">SNF14_05840</name>
</gene>
<evidence type="ECO:0000259" key="5">
    <source>
        <dbReference type="Pfam" id="PF25954"/>
    </source>
</evidence>
<keyword evidence="3" id="KW-0732">Signal</keyword>
<feature type="domain" description="CusB-like beta-barrel" evidence="5">
    <location>
        <begin position="210"/>
        <end position="280"/>
    </location>
</feature>
<evidence type="ECO:0000313" key="7">
    <source>
        <dbReference type="Proteomes" id="UP001285855"/>
    </source>
</evidence>
<sequence length="363" mass="39130">MKTLSIHKLFAVLTLLGLLSCGQDQKEGMKDTSNPVSVVVAKVTSNNDNSPLIVSGTVEAVNSANLSTRLMGYVERINVKVGDKITKGQTLIVINNSDLQAKRAQVNAGISEAQAAFDIAEKDYNRYKNLFEENSASQKELDDMTAHYNMAKARLESAQQMKNEINAQFAYTNVKAPFSGVVTGKFIDEGSLANPGMPLLAIESPQNFEVVARVPEAVISKIKNGQAVNVVVSSINVELPGSVTEVSTSSANSGGQYLVKVNLDSKNQNVRSGMFASVQFPNIKNQLAGSTGTIMIPKEAIITNGQLTGIYTVSQQNTAVLRWLRLGKTFGDKVEVLSGLSEDESYILSSEEKLYNGAKLSIQ</sequence>
<dbReference type="PROSITE" id="PS51257">
    <property type="entry name" value="PROKAR_LIPOPROTEIN"/>
    <property type="match status" value="1"/>
</dbReference>
<dbReference type="Pfam" id="PF25954">
    <property type="entry name" value="Beta-barrel_RND_2"/>
    <property type="match status" value="1"/>
</dbReference>
<protein>
    <submittedName>
        <fullName evidence="6">Efflux RND transporter periplasmic adaptor subunit</fullName>
    </submittedName>
</protein>
<dbReference type="EMBL" id="JAXDAE010000004">
    <property type="protein sequence ID" value="MDY2586852.1"/>
    <property type="molecule type" value="Genomic_DNA"/>
</dbReference>
<accession>A0ABU5ELC7</accession>
<organism evidence="6 7">
    <name type="scientific">Winogradskyella aquimaris</name>
    <dbReference type="NCBI Taxonomy" id="864074"/>
    <lineage>
        <taxon>Bacteria</taxon>
        <taxon>Pseudomonadati</taxon>
        <taxon>Bacteroidota</taxon>
        <taxon>Flavobacteriia</taxon>
        <taxon>Flavobacteriales</taxon>
        <taxon>Flavobacteriaceae</taxon>
        <taxon>Winogradskyella</taxon>
    </lineage>
</organism>
<feature type="coiled-coil region" evidence="2">
    <location>
        <begin position="110"/>
        <end position="168"/>
    </location>
</feature>
<dbReference type="PANTHER" id="PTHR30469:SF15">
    <property type="entry name" value="HLYD FAMILY OF SECRETION PROTEINS"/>
    <property type="match status" value="1"/>
</dbReference>
<dbReference type="Pfam" id="PF25881">
    <property type="entry name" value="HH_YBHG"/>
    <property type="match status" value="1"/>
</dbReference>
<dbReference type="Gene3D" id="2.40.30.170">
    <property type="match status" value="1"/>
</dbReference>
<dbReference type="Gene3D" id="2.40.420.20">
    <property type="match status" value="1"/>
</dbReference>
<evidence type="ECO:0000256" key="3">
    <source>
        <dbReference type="SAM" id="SignalP"/>
    </source>
</evidence>
<feature type="chain" id="PRO_5046551396" evidence="3">
    <location>
        <begin position="27"/>
        <end position="363"/>
    </location>
</feature>